<organism evidence="1 2">
    <name type="scientific">Diversispora eburnea</name>
    <dbReference type="NCBI Taxonomy" id="1213867"/>
    <lineage>
        <taxon>Eukaryota</taxon>
        <taxon>Fungi</taxon>
        <taxon>Fungi incertae sedis</taxon>
        <taxon>Mucoromycota</taxon>
        <taxon>Glomeromycotina</taxon>
        <taxon>Glomeromycetes</taxon>
        <taxon>Diversisporales</taxon>
        <taxon>Diversisporaceae</taxon>
        <taxon>Diversispora</taxon>
    </lineage>
</organism>
<evidence type="ECO:0000313" key="2">
    <source>
        <dbReference type="Proteomes" id="UP000789706"/>
    </source>
</evidence>
<dbReference type="Proteomes" id="UP000789706">
    <property type="component" value="Unassembled WGS sequence"/>
</dbReference>
<dbReference type="EMBL" id="CAJVPK010000173">
    <property type="protein sequence ID" value="CAG8466527.1"/>
    <property type="molecule type" value="Genomic_DNA"/>
</dbReference>
<gene>
    <name evidence="1" type="ORF">DEBURN_LOCUS2945</name>
</gene>
<dbReference type="AlphaFoldDB" id="A0A9N8Z1C0"/>
<accession>A0A9N8Z1C0</accession>
<dbReference type="SUPFAM" id="SSF57783">
    <property type="entry name" value="Zinc beta-ribbon"/>
    <property type="match status" value="1"/>
</dbReference>
<sequence length="67" mass="7741">MCLYGGCAYMFIIAVCEECGLAHYDKIIDTRSEWRTFSKFHGKEEIESICHSMDLSTKIIETTKQLD</sequence>
<keyword evidence="2" id="KW-1185">Reference proteome</keyword>
<dbReference type="Gene3D" id="2.20.25.10">
    <property type="match status" value="1"/>
</dbReference>
<reference evidence="1" key="1">
    <citation type="submission" date="2021-06" db="EMBL/GenBank/DDBJ databases">
        <authorList>
            <person name="Kallberg Y."/>
            <person name="Tangrot J."/>
            <person name="Rosling A."/>
        </authorList>
    </citation>
    <scope>NUCLEOTIDE SEQUENCE</scope>
    <source>
        <strain evidence="1">AZ414A</strain>
    </source>
</reference>
<dbReference type="OrthoDB" id="10388086at2759"/>
<evidence type="ECO:0000313" key="1">
    <source>
        <dbReference type="EMBL" id="CAG8466527.1"/>
    </source>
</evidence>
<comment type="caution">
    <text evidence="1">The sequence shown here is derived from an EMBL/GenBank/DDBJ whole genome shotgun (WGS) entry which is preliminary data.</text>
</comment>
<name>A0A9N8Z1C0_9GLOM</name>
<protein>
    <submittedName>
        <fullName evidence="1">2086_t:CDS:1</fullName>
    </submittedName>
</protein>
<proteinExistence type="predicted"/>